<dbReference type="InterPro" id="IPR005312">
    <property type="entry name" value="DUF1759"/>
</dbReference>
<dbReference type="WBParaSite" id="PEQ_0000719501-mRNA-1">
    <property type="protein sequence ID" value="PEQ_0000719501-mRNA-1"/>
    <property type="gene ID" value="PEQ_0000719501"/>
</dbReference>
<protein>
    <submittedName>
        <fullName evidence="2">Uncharacterized protein</fullName>
    </submittedName>
</protein>
<dbReference type="Pfam" id="PF03564">
    <property type="entry name" value="DUF1759"/>
    <property type="match status" value="1"/>
</dbReference>
<proteinExistence type="predicted"/>
<evidence type="ECO:0000313" key="2">
    <source>
        <dbReference type="WBParaSite" id="PEQ_0000719501-mRNA-1"/>
    </source>
</evidence>
<accession>A0A914RYT4</accession>
<evidence type="ECO:0000313" key="1">
    <source>
        <dbReference type="Proteomes" id="UP000887564"/>
    </source>
</evidence>
<dbReference type="AlphaFoldDB" id="A0A914RYT4"/>
<name>A0A914RYT4_PAREQ</name>
<organism evidence="1 2">
    <name type="scientific">Parascaris equorum</name>
    <name type="common">Equine roundworm</name>
    <dbReference type="NCBI Taxonomy" id="6256"/>
    <lineage>
        <taxon>Eukaryota</taxon>
        <taxon>Metazoa</taxon>
        <taxon>Ecdysozoa</taxon>
        <taxon>Nematoda</taxon>
        <taxon>Chromadorea</taxon>
        <taxon>Rhabditida</taxon>
        <taxon>Spirurina</taxon>
        <taxon>Ascaridomorpha</taxon>
        <taxon>Ascaridoidea</taxon>
        <taxon>Ascarididae</taxon>
        <taxon>Parascaris</taxon>
    </lineage>
</organism>
<dbReference type="Proteomes" id="UP000887564">
    <property type="component" value="Unplaced"/>
</dbReference>
<keyword evidence="1" id="KW-1185">Reference proteome</keyword>
<reference evidence="2" key="1">
    <citation type="submission" date="2022-11" db="UniProtKB">
        <authorList>
            <consortium name="WormBaseParasite"/>
        </authorList>
    </citation>
    <scope>IDENTIFICATION</scope>
</reference>
<sequence>LELKEFNSDRLRWNQFWEAFKVDIHEHPIPDIQKLNYLLAYLRDRAYVAVEANQLLPAIIT</sequence>